<dbReference type="NCBIfam" id="TIGR01737">
    <property type="entry name" value="FGAM_synth_I"/>
    <property type="match status" value="1"/>
</dbReference>
<keyword evidence="4 8" id="KW-0658">Purine biosynthesis</keyword>
<evidence type="ECO:0000313" key="9">
    <source>
        <dbReference type="EMBL" id="HEC77935.1"/>
    </source>
</evidence>
<dbReference type="Gene3D" id="3.40.50.880">
    <property type="match status" value="1"/>
</dbReference>
<feature type="active site" description="Nucleophile" evidence="8">
    <location>
        <position position="93"/>
    </location>
</feature>
<evidence type="ECO:0000256" key="2">
    <source>
        <dbReference type="ARBA" id="ARBA00022598"/>
    </source>
</evidence>
<comment type="subunit">
    <text evidence="8">Part of the FGAM synthase complex composed of 1 PurL, 1 PurQ and 2 PurS subunits.</text>
</comment>
<dbReference type="GO" id="GO:0004359">
    <property type="term" value="F:glutaminase activity"/>
    <property type="evidence" value="ECO:0007669"/>
    <property type="project" value="UniProtKB-EC"/>
</dbReference>
<dbReference type="CDD" id="cd01740">
    <property type="entry name" value="GATase1_FGAR_AT"/>
    <property type="match status" value="1"/>
</dbReference>
<protein>
    <recommendedName>
        <fullName evidence="8">Phosphoribosylformylglycinamidine synthase subunit PurQ</fullName>
        <shortName evidence="8">FGAM synthase</shortName>
        <ecNumber evidence="8">6.3.5.3</ecNumber>
    </recommendedName>
    <alternativeName>
        <fullName evidence="8">Formylglycinamide ribonucleotide amidotransferase subunit I</fullName>
        <shortName evidence="8">FGAR amidotransferase I</shortName>
        <shortName evidence="8">FGAR-AT I</shortName>
    </alternativeName>
    <alternativeName>
        <fullName evidence="8">Glutaminase PurQ</fullName>
        <ecNumber evidence="8">3.5.1.2</ecNumber>
    </alternativeName>
    <alternativeName>
        <fullName evidence="8">Phosphoribosylformylglycinamidine synthase subunit I</fullName>
    </alternativeName>
</protein>
<evidence type="ECO:0000256" key="4">
    <source>
        <dbReference type="ARBA" id="ARBA00022755"/>
    </source>
</evidence>
<dbReference type="GO" id="GO:0006189">
    <property type="term" value="P:'de novo' IMP biosynthetic process"/>
    <property type="evidence" value="ECO:0007669"/>
    <property type="project" value="UniProtKB-UniRule"/>
</dbReference>
<dbReference type="HAMAP" id="MF_00421">
    <property type="entry name" value="PurQ"/>
    <property type="match status" value="1"/>
</dbReference>
<evidence type="ECO:0000256" key="3">
    <source>
        <dbReference type="ARBA" id="ARBA00022741"/>
    </source>
</evidence>
<reference evidence="9" key="1">
    <citation type="journal article" date="2020" name="mSystems">
        <title>Genome- and Community-Level Interaction Insights into Carbon Utilization and Element Cycling Functions of Hydrothermarchaeota in Hydrothermal Sediment.</title>
        <authorList>
            <person name="Zhou Z."/>
            <person name="Liu Y."/>
            <person name="Xu W."/>
            <person name="Pan J."/>
            <person name="Luo Z.H."/>
            <person name="Li M."/>
        </authorList>
    </citation>
    <scope>NUCLEOTIDE SEQUENCE</scope>
    <source>
        <strain evidence="9">HyVt-388</strain>
    </source>
</reference>
<dbReference type="Proteomes" id="UP000885826">
    <property type="component" value="Unassembled WGS sequence"/>
</dbReference>
<organism evidence="9 10">
    <name type="scientific">candidate division WOR-3 bacterium</name>
    <dbReference type="NCBI Taxonomy" id="2052148"/>
    <lineage>
        <taxon>Bacteria</taxon>
        <taxon>Bacteria division WOR-3</taxon>
    </lineage>
</organism>
<dbReference type="AlphaFoldDB" id="A0A9C9JZH8"/>
<gene>
    <name evidence="8 9" type="primary">purQ</name>
    <name evidence="9" type="ORF">ENI34_02185</name>
</gene>
<dbReference type="InterPro" id="IPR010075">
    <property type="entry name" value="PRibForGlyAmidine_synth_PurQ"/>
</dbReference>
<dbReference type="EMBL" id="DRIG01000025">
    <property type="protein sequence ID" value="HEC77935.1"/>
    <property type="molecule type" value="Genomic_DNA"/>
</dbReference>
<dbReference type="EC" id="3.5.1.2" evidence="8"/>
<dbReference type="EC" id="6.3.5.3" evidence="8"/>
<keyword evidence="6 8" id="KW-0067">ATP-binding</keyword>
<dbReference type="PANTHER" id="PTHR10099">
    <property type="entry name" value="PHOSPHORIBOSYLFORMYLGLYCINAMIDINE SYNTHASE"/>
    <property type="match status" value="1"/>
</dbReference>
<evidence type="ECO:0000256" key="7">
    <source>
        <dbReference type="ARBA" id="ARBA00022962"/>
    </source>
</evidence>
<sequence length="254" mass="28482">MKPKALVVRAAGTNCDVETAYAFEKAGAEAVRVYIDAVKDTDFSDYQIIVFPGGFTYGDDISAGKILANEIKFKLRDKFLDFINQGKLIIGICNGFQVLVKCGILPAFTDYFEEQSVSLITNDSERFEDRWVYLKVSDRSVFTKGVKPIITLPVAHAEGKFVVKNEEVLAKIKEHIVFQYVDENGNQADYPFNPNGSLLGIAGITDRSGRILGLMPHPERYISYLQHPRHTRETLDEIGDGLHIFKNAVDYFSS</sequence>
<dbReference type="PIRSF" id="PIRSF001586">
    <property type="entry name" value="FGAM_synth_I"/>
    <property type="match status" value="1"/>
</dbReference>
<comment type="pathway">
    <text evidence="8">Purine metabolism; IMP biosynthesis via de novo pathway; 5-amino-1-(5-phospho-D-ribosyl)imidazole from N(2)-formyl-N(1)-(5-phospho-D-ribosyl)glycinamide: step 1/2.</text>
</comment>
<dbReference type="GO" id="GO:0005524">
    <property type="term" value="F:ATP binding"/>
    <property type="evidence" value="ECO:0007669"/>
    <property type="project" value="UniProtKB-KW"/>
</dbReference>
<dbReference type="InterPro" id="IPR029062">
    <property type="entry name" value="Class_I_gatase-like"/>
</dbReference>
<evidence type="ECO:0000256" key="8">
    <source>
        <dbReference type="HAMAP-Rule" id="MF_00421"/>
    </source>
</evidence>
<dbReference type="GO" id="GO:0005737">
    <property type="term" value="C:cytoplasm"/>
    <property type="evidence" value="ECO:0007669"/>
    <property type="project" value="UniProtKB-SubCell"/>
</dbReference>
<comment type="catalytic activity">
    <reaction evidence="8">
        <text>L-glutamine + H2O = L-glutamate + NH4(+)</text>
        <dbReference type="Rhea" id="RHEA:15889"/>
        <dbReference type="ChEBI" id="CHEBI:15377"/>
        <dbReference type="ChEBI" id="CHEBI:28938"/>
        <dbReference type="ChEBI" id="CHEBI:29985"/>
        <dbReference type="ChEBI" id="CHEBI:58359"/>
        <dbReference type="EC" id="3.5.1.2"/>
    </reaction>
</comment>
<feature type="active site" evidence="8">
    <location>
        <position position="219"/>
    </location>
</feature>
<dbReference type="SMART" id="SM01211">
    <property type="entry name" value="GATase_5"/>
    <property type="match status" value="1"/>
</dbReference>
<dbReference type="GO" id="GO:0004642">
    <property type="term" value="F:phosphoribosylformylglycinamidine synthase activity"/>
    <property type="evidence" value="ECO:0007669"/>
    <property type="project" value="UniProtKB-UniRule"/>
</dbReference>
<keyword evidence="7 8" id="KW-0315">Glutamine amidotransferase</keyword>
<comment type="function">
    <text evidence="8">Part of the phosphoribosylformylglycinamidine synthase complex involved in the purines biosynthetic pathway. Catalyzes the ATP-dependent conversion of formylglycinamide ribonucleotide (FGAR) and glutamine to yield formylglycinamidine ribonucleotide (FGAM) and glutamate. The FGAM synthase complex is composed of three subunits. PurQ produces an ammonia molecule by converting glutamine to glutamate. PurL transfers the ammonia molecule to FGAR to form FGAM in an ATP-dependent manner. PurS interacts with PurQ and PurL and is thought to assist in the transfer of the ammonia molecule from PurQ to PurL.</text>
</comment>
<keyword evidence="2 8" id="KW-0436">Ligase</keyword>
<dbReference type="SUPFAM" id="SSF52317">
    <property type="entry name" value="Class I glutamine amidotransferase-like"/>
    <property type="match status" value="1"/>
</dbReference>
<proteinExistence type="inferred from homology"/>
<evidence type="ECO:0000256" key="6">
    <source>
        <dbReference type="ARBA" id="ARBA00022840"/>
    </source>
</evidence>
<comment type="subcellular location">
    <subcellularLocation>
        <location evidence="8">Cytoplasm</location>
    </subcellularLocation>
</comment>
<dbReference type="Pfam" id="PF13507">
    <property type="entry name" value="GATase_5"/>
    <property type="match status" value="1"/>
</dbReference>
<keyword evidence="1 8" id="KW-0963">Cytoplasm</keyword>
<comment type="caution">
    <text evidence="9">The sequence shown here is derived from an EMBL/GenBank/DDBJ whole genome shotgun (WGS) entry which is preliminary data.</text>
</comment>
<keyword evidence="5 8" id="KW-0378">Hydrolase</keyword>
<evidence type="ECO:0000256" key="5">
    <source>
        <dbReference type="ARBA" id="ARBA00022801"/>
    </source>
</evidence>
<keyword evidence="3 8" id="KW-0547">Nucleotide-binding</keyword>
<dbReference type="PANTHER" id="PTHR10099:SF1">
    <property type="entry name" value="PHOSPHORIBOSYLFORMYLGLYCINAMIDINE SYNTHASE"/>
    <property type="match status" value="1"/>
</dbReference>
<dbReference type="PROSITE" id="PS51273">
    <property type="entry name" value="GATASE_TYPE_1"/>
    <property type="match status" value="1"/>
</dbReference>
<name>A0A9C9JZH8_UNCW3</name>
<feature type="active site" evidence="8">
    <location>
        <position position="217"/>
    </location>
</feature>
<evidence type="ECO:0000313" key="10">
    <source>
        <dbReference type="Proteomes" id="UP000885826"/>
    </source>
</evidence>
<accession>A0A9C9JZH8</accession>
<evidence type="ECO:0000256" key="1">
    <source>
        <dbReference type="ARBA" id="ARBA00022490"/>
    </source>
</evidence>
<comment type="catalytic activity">
    <reaction evidence="8">
        <text>N(2)-formyl-N(1)-(5-phospho-beta-D-ribosyl)glycinamide + L-glutamine + ATP + H2O = 2-formamido-N(1)-(5-O-phospho-beta-D-ribosyl)acetamidine + L-glutamate + ADP + phosphate + H(+)</text>
        <dbReference type="Rhea" id="RHEA:17129"/>
        <dbReference type="ChEBI" id="CHEBI:15377"/>
        <dbReference type="ChEBI" id="CHEBI:15378"/>
        <dbReference type="ChEBI" id="CHEBI:29985"/>
        <dbReference type="ChEBI" id="CHEBI:30616"/>
        <dbReference type="ChEBI" id="CHEBI:43474"/>
        <dbReference type="ChEBI" id="CHEBI:58359"/>
        <dbReference type="ChEBI" id="CHEBI:147286"/>
        <dbReference type="ChEBI" id="CHEBI:147287"/>
        <dbReference type="ChEBI" id="CHEBI:456216"/>
        <dbReference type="EC" id="6.3.5.3"/>
    </reaction>
</comment>